<reference evidence="10 11" key="1">
    <citation type="submission" date="2016-12" db="EMBL/GenBank/DDBJ databases">
        <title>Diversity of luminous bacteria.</title>
        <authorList>
            <person name="Yoshizawa S."/>
            <person name="Kogure K."/>
        </authorList>
    </citation>
    <scope>NUCLEOTIDE SEQUENCE [LARGE SCALE GENOMIC DNA]</scope>
    <source>
        <strain evidence="10 11">LC2-408</strain>
    </source>
</reference>
<comment type="subcellular location">
    <subcellularLocation>
        <location evidence="1">Cell membrane</location>
        <topology evidence="1">Multi-pass membrane protein</topology>
    </subcellularLocation>
</comment>
<organism evidence="10 11">
    <name type="scientific">Vibrio chagasii</name>
    <dbReference type="NCBI Taxonomy" id="170679"/>
    <lineage>
        <taxon>Bacteria</taxon>
        <taxon>Pseudomonadati</taxon>
        <taxon>Pseudomonadota</taxon>
        <taxon>Gammaproteobacteria</taxon>
        <taxon>Vibrionales</taxon>
        <taxon>Vibrionaceae</taxon>
        <taxon>Vibrio</taxon>
    </lineage>
</organism>
<evidence type="ECO:0000256" key="3">
    <source>
        <dbReference type="ARBA" id="ARBA00022741"/>
    </source>
</evidence>
<evidence type="ECO:0000256" key="5">
    <source>
        <dbReference type="ARBA" id="ARBA00022989"/>
    </source>
</evidence>
<evidence type="ECO:0000256" key="2">
    <source>
        <dbReference type="ARBA" id="ARBA00022692"/>
    </source>
</evidence>
<dbReference type="InterPro" id="IPR017871">
    <property type="entry name" value="ABC_transporter-like_CS"/>
</dbReference>
<dbReference type="SUPFAM" id="SSF52540">
    <property type="entry name" value="P-loop containing nucleoside triphosphate hydrolases"/>
    <property type="match status" value="1"/>
</dbReference>
<dbReference type="PROSITE" id="PS50929">
    <property type="entry name" value="ABC_TM1F"/>
    <property type="match status" value="1"/>
</dbReference>
<dbReference type="InterPro" id="IPR039421">
    <property type="entry name" value="Type_1_exporter"/>
</dbReference>
<dbReference type="GO" id="GO:0005886">
    <property type="term" value="C:plasma membrane"/>
    <property type="evidence" value="ECO:0007669"/>
    <property type="project" value="UniProtKB-SubCell"/>
</dbReference>
<name>A0A2S7VPW0_9VIBR</name>
<dbReference type="GO" id="GO:0005524">
    <property type="term" value="F:ATP binding"/>
    <property type="evidence" value="ECO:0007669"/>
    <property type="project" value="UniProtKB-KW"/>
</dbReference>
<dbReference type="RefSeq" id="WP_105023821.1">
    <property type="nucleotide sequence ID" value="NZ_MSCI01000001.1"/>
</dbReference>
<feature type="transmembrane region" description="Helical" evidence="7">
    <location>
        <begin position="25"/>
        <end position="50"/>
    </location>
</feature>
<feature type="domain" description="ABC transporter" evidence="8">
    <location>
        <begin position="327"/>
        <end position="535"/>
    </location>
</feature>
<evidence type="ECO:0000256" key="4">
    <source>
        <dbReference type="ARBA" id="ARBA00022840"/>
    </source>
</evidence>
<dbReference type="Pfam" id="PF00005">
    <property type="entry name" value="ABC_tran"/>
    <property type="match status" value="1"/>
</dbReference>
<dbReference type="SUPFAM" id="SSF90123">
    <property type="entry name" value="ABC transporter transmembrane region"/>
    <property type="match status" value="1"/>
</dbReference>
<evidence type="ECO:0000256" key="7">
    <source>
        <dbReference type="SAM" id="Phobius"/>
    </source>
</evidence>
<dbReference type="InterPro" id="IPR011527">
    <property type="entry name" value="ABC1_TM_dom"/>
</dbReference>
<dbReference type="InterPro" id="IPR003593">
    <property type="entry name" value="AAA+_ATPase"/>
</dbReference>
<evidence type="ECO:0000256" key="6">
    <source>
        <dbReference type="ARBA" id="ARBA00023136"/>
    </source>
</evidence>
<feature type="transmembrane region" description="Helical" evidence="7">
    <location>
        <begin position="272"/>
        <end position="296"/>
    </location>
</feature>
<keyword evidence="2 7" id="KW-0812">Transmembrane</keyword>
<dbReference type="GO" id="GO:0034040">
    <property type="term" value="F:ATPase-coupled lipid transmembrane transporter activity"/>
    <property type="evidence" value="ECO:0007669"/>
    <property type="project" value="TreeGrafter"/>
</dbReference>
<protein>
    <submittedName>
        <fullName evidence="10">ABC transporter</fullName>
    </submittedName>
</protein>
<dbReference type="InterPro" id="IPR027417">
    <property type="entry name" value="P-loop_NTPase"/>
</dbReference>
<gene>
    <name evidence="10" type="ORF">BTO10_05230</name>
</gene>
<evidence type="ECO:0000259" key="8">
    <source>
        <dbReference type="PROSITE" id="PS50893"/>
    </source>
</evidence>
<dbReference type="PROSITE" id="PS50893">
    <property type="entry name" value="ABC_TRANSPORTER_2"/>
    <property type="match status" value="1"/>
</dbReference>
<dbReference type="GO" id="GO:0016887">
    <property type="term" value="F:ATP hydrolysis activity"/>
    <property type="evidence" value="ECO:0007669"/>
    <property type="project" value="InterPro"/>
</dbReference>
<keyword evidence="3" id="KW-0547">Nucleotide-binding</keyword>
<evidence type="ECO:0000256" key="1">
    <source>
        <dbReference type="ARBA" id="ARBA00004651"/>
    </source>
</evidence>
<dbReference type="Gene3D" id="3.40.50.300">
    <property type="entry name" value="P-loop containing nucleotide triphosphate hydrolases"/>
    <property type="match status" value="1"/>
</dbReference>
<dbReference type="PROSITE" id="PS00211">
    <property type="entry name" value="ABC_TRANSPORTER_1"/>
    <property type="match status" value="1"/>
</dbReference>
<evidence type="ECO:0000313" key="11">
    <source>
        <dbReference type="Proteomes" id="UP000238707"/>
    </source>
</evidence>
<dbReference type="SMART" id="SM00382">
    <property type="entry name" value="AAA"/>
    <property type="match status" value="1"/>
</dbReference>
<evidence type="ECO:0000259" key="9">
    <source>
        <dbReference type="PROSITE" id="PS50929"/>
    </source>
</evidence>
<feature type="transmembrane region" description="Helical" evidence="7">
    <location>
        <begin position="161"/>
        <end position="181"/>
    </location>
</feature>
<keyword evidence="6 7" id="KW-0472">Membrane</keyword>
<dbReference type="AlphaFoldDB" id="A0A2S7VPW0"/>
<dbReference type="InterPro" id="IPR036640">
    <property type="entry name" value="ABC1_TM_sf"/>
</dbReference>
<feature type="domain" description="ABC transmembrane type-1" evidence="9">
    <location>
        <begin position="26"/>
        <end position="297"/>
    </location>
</feature>
<evidence type="ECO:0000313" key="10">
    <source>
        <dbReference type="EMBL" id="PQJ64193.1"/>
    </source>
</evidence>
<keyword evidence="11" id="KW-1185">Reference proteome</keyword>
<dbReference type="Gene3D" id="1.20.1560.10">
    <property type="entry name" value="ABC transporter type 1, transmembrane domain"/>
    <property type="match status" value="1"/>
</dbReference>
<accession>A0A2S7VPW0</accession>
<dbReference type="InterPro" id="IPR003439">
    <property type="entry name" value="ABC_transporter-like_ATP-bd"/>
</dbReference>
<proteinExistence type="predicted"/>
<dbReference type="Proteomes" id="UP000238707">
    <property type="component" value="Unassembled WGS sequence"/>
</dbReference>
<dbReference type="EMBL" id="MSCI01000001">
    <property type="protein sequence ID" value="PQJ64193.1"/>
    <property type="molecule type" value="Genomic_DNA"/>
</dbReference>
<dbReference type="GO" id="GO:0140359">
    <property type="term" value="F:ABC-type transporter activity"/>
    <property type="evidence" value="ECO:0007669"/>
    <property type="project" value="InterPro"/>
</dbReference>
<keyword evidence="4" id="KW-0067">ATP-binding</keyword>
<feature type="transmembrane region" description="Helical" evidence="7">
    <location>
        <begin position="56"/>
        <end position="79"/>
    </location>
</feature>
<feature type="transmembrane region" description="Helical" evidence="7">
    <location>
        <begin position="239"/>
        <end position="260"/>
    </location>
</feature>
<dbReference type="PANTHER" id="PTHR24221:SF654">
    <property type="entry name" value="ATP-BINDING CASSETTE SUB-FAMILY B MEMBER 6"/>
    <property type="match status" value="1"/>
</dbReference>
<sequence length="535" mass="58743">MITKIAQYYITQELLPALARSKTGLIIGTIAEGVAALTKVFALLCLIQLIDNFSSQWLYTAIILWITSAALSSLASWSIHKAEAQFSSQLRRQIAQHLVRLPHKALTQYSDNQLRRLTTEDINALHHMVAHLPSEFVTFMVVPLASITIMIHFAGATALLVLLPGLLASLYYLIFLPNYAAKHGKRRMSIMGEIVTAVNDYIRGIKINRIFETHVGAMADYNKATQCFTNGIVGWVSKVALPAAIAVALLQAVATFSIAYTVSYQLPVPEMAAIFFFSLAIVTPVLKLGHGLDYVVAGKSAARRLQSFLKESPIKKAQATVDTVEQLHARNIHAIYERTLLIDNVSHTFTPGSCTAIMGPSGVGKSTFLRILSGSEIPTKGSVFLGETPIQQLNDKSQFSAIRYLPQQVSILNTTVRSNLQLANSEVTERQMIEALDIAQISIDLEDNAGALSGGQKQRIALACLLLTDANIFLLDEPTSALDKHTAISVIENLRNFAHEKNKTLIIVTHDSELAQKTDVKLTLTRTNRTWSEAI</sequence>
<feature type="transmembrane region" description="Helical" evidence="7">
    <location>
        <begin position="136"/>
        <end position="155"/>
    </location>
</feature>
<keyword evidence="5 7" id="KW-1133">Transmembrane helix</keyword>
<dbReference type="PANTHER" id="PTHR24221">
    <property type="entry name" value="ATP-BINDING CASSETTE SUB-FAMILY B"/>
    <property type="match status" value="1"/>
</dbReference>
<comment type="caution">
    <text evidence="10">The sequence shown here is derived from an EMBL/GenBank/DDBJ whole genome shotgun (WGS) entry which is preliminary data.</text>
</comment>